<dbReference type="AlphaFoldDB" id="A0A8J8NY57"/>
<proteinExistence type="predicted"/>
<reference evidence="2" key="1">
    <citation type="submission" date="2019-06" db="EMBL/GenBank/DDBJ databases">
        <authorList>
            <person name="Zheng W."/>
        </authorList>
    </citation>
    <scope>NUCLEOTIDE SEQUENCE</scope>
    <source>
        <strain evidence="2">QDHG01</strain>
    </source>
</reference>
<organism evidence="2 3">
    <name type="scientific">Halteria grandinella</name>
    <dbReference type="NCBI Taxonomy" id="5974"/>
    <lineage>
        <taxon>Eukaryota</taxon>
        <taxon>Sar</taxon>
        <taxon>Alveolata</taxon>
        <taxon>Ciliophora</taxon>
        <taxon>Intramacronucleata</taxon>
        <taxon>Spirotrichea</taxon>
        <taxon>Stichotrichia</taxon>
        <taxon>Sporadotrichida</taxon>
        <taxon>Halteriidae</taxon>
        <taxon>Halteria</taxon>
    </lineage>
</organism>
<sequence>MAGQDFLPGESRFDFLLCDFLLLSLCFLADDFLFFLSLCFYFDFFYGNQPATKGMPLGPESGFGYCIQLLSQQLGIIDCQSTLFSLTFLSNSLKNSSSSKSCWVNFYGGEAEGCLICYCNWFYFGLMLFKSDVCLYPASLDLLFSLCLQAAVNY</sequence>
<evidence type="ECO:0000256" key="1">
    <source>
        <dbReference type="SAM" id="Phobius"/>
    </source>
</evidence>
<accession>A0A8J8NY57</accession>
<comment type="caution">
    <text evidence="2">The sequence shown here is derived from an EMBL/GenBank/DDBJ whole genome shotgun (WGS) entry which is preliminary data.</text>
</comment>
<feature type="transmembrane region" description="Helical" evidence="1">
    <location>
        <begin position="20"/>
        <end position="46"/>
    </location>
</feature>
<name>A0A8J8NY57_HALGN</name>
<dbReference type="EMBL" id="RRYP01004963">
    <property type="protein sequence ID" value="TNV82435.1"/>
    <property type="molecule type" value="Genomic_DNA"/>
</dbReference>
<keyword evidence="1" id="KW-1133">Transmembrane helix</keyword>
<evidence type="ECO:0000313" key="2">
    <source>
        <dbReference type="EMBL" id="TNV82435.1"/>
    </source>
</evidence>
<keyword evidence="1" id="KW-0472">Membrane</keyword>
<keyword evidence="1" id="KW-0812">Transmembrane</keyword>
<evidence type="ECO:0000313" key="3">
    <source>
        <dbReference type="Proteomes" id="UP000785679"/>
    </source>
</evidence>
<keyword evidence="3" id="KW-1185">Reference proteome</keyword>
<dbReference type="Proteomes" id="UP000785679">
    <property type="component" value="Unassembled WGS sequence"/>
</dbReference>
<gene>
    <name evidence="2" type="ORF">FGO68_gene2447</name>
</gene>
<protein>
    <submittedName>
        <fullName evidence="2">Uncharacterized protein</fullName>
    </submittedName>
</protein>